<dbReference type="RefSeq" id="WP_380622460.1">
    <property type="nucleotide sequence ID" value="NZ_JBHSDK010000021.1"/>
</dbReference>
<dbReference type="SMART" id="SM00710">
    <property type="entry name" value="PbH1"/>
    <property type="match status" value="6"/>
</dbReference>
<dbReference type="SUPFAM" id="SSF51126">
    <property type="entry name" value="Pectin lyase-like"/>
    <property type="match status" value="1"/>
</dbReference>
<feature type="domain" description="Right handed beta helix" evidence="3">
    <location>
        <begin position="108"/>
        <end position="255"/>
    </location>
</feature>
<dbReference type="PANTHER" id="PTHR22990">
    <property type="entry name" value="F-BOX ONLY PROTEIN"/>
    <property type="match status" value="1"/>
</dbReference>
<sequence length="441" mass="45701">MEFLKAVRAADGPVRNRPRLSAAATVLILGLALAGCGSDEAAPHEPELVRVGVGDVDEALSEAGPGDVILLEAGVYEQTIQVDTPGITLRGEDRDAVVVDGKGERGDGIVVTADDVAVENLTVRGHLLNGVLVTGMTGEDGTGLGRGSTGYTTLDPETTPPVENFRVRHVTAVRNGLYGIYAFHATTGLIEDNYASGGADSGIYVGQCNPCRTLVRGNKAEHNAVGFENANASGEMYVVGNDFSGNRVGMTITSDYKEALVPQSDSVVIGNRISDNNDEESPVHAEGAFGIGIGLAGATNNRIERNLVSGNETAGLLLAESEDLPAEGNGVRGNEFAGNGVDLANVSSKRAPAKGNCLEGNLFTSIAPESLAEADGCGGAVQPSTELDRDEAPPGLPFFESPLPGPKDGMEDVETLDRGPAVEMPGRDVIDSIALPTGRER</sequence>
<dbReference type="InterPro" id="IPR012334">
    <property type="entry name" value="Pectin_lyas_fold"/>
</dbReference>
<comment type="caution">
    <text evidence="4">The sequence shown here is derived from an EMBL/GenBank/DDBJ whole genome shotgun (WGS) entry which is preliminary data.</text>
</comment>
<evidence type="ECO:0000259" key="3">
    <source>
        <dbReference type="Pfam" id="PF13229"/>
    </source>
</evidence>
<feature type="region of interest" description="Disordered" evidence="2">
    <location>
        <begin position="374"/>
        <end position="441"/>
    </location>
</feature>
<evidence type="ECO:0000256" key="1">
    <source>
        <dbReference type="ARBA" id="ARBA00022737"/>
    </source>
</evidence>
<organism evidence="4 5">
    <name type="scientific">Salininema proteolyticum</name>
    <dbReference type="NCBI Taxonomy" id="1607685"/>
    <lineage>
        <taxon>Bacteria</taxon>
        <taxon>Bacillati</taxon>
        <taxon>Actinomycetota</taxon>
        <taxon>Actinomycetes</taxon>
        <taxon>Glycomycetales</taxon>
        <taxon>Glycomycetaceae</taxon>
        <taxon>Salininema</taxon>
    </lineage>
</organism>
<dbReference type="PANTHER" id="PTHR22990:SF15">
    <property type="entry name" value="F-BOX ONLY PROTEIN 10"/>
    <property type="match status" value="1"/>
</dbReference>
<evidence type="ECO:0000313" key="5">
    <source>
        <dbReference type="Proteomes" id="UP001595823"/>
    </source>
</evidence>
<dbReference type="InterPro" id="IPR011050">
    <property type="entry name" value="Pectin_lyase_fold/virulence"/>
</dbReference>
<dbReference type="Gene3D" id="2.160.20.10">
    <property type="entry name" value="Single-stranded right-handed beta-helix, Pectin lyase-like"/>
    <property type="match status" value="1"/>
</dbReference>
<feature type="domain" description="Right handed beta helix" evidence="3">
    <location>
        <begin position="263"/>
        <end position="363"/>
    </location>
</feature>
<dbReference type="InterPro" id="IPR039448">
    <property type="entry name" value="Beta_helix"/>
</dbReference>
<evidence type="ECO:0000313" key="4">
    <source>
        <dbReference type="EMBL" id="MFC4336478.1"/>
    </source>
</evidence>
<dbReference type="InterPro" id="IPR051550">
    <property type="entry name" value="SCF-Subunits/Alg-Epimerases"/>
</dbReference>
<keyword evidence="5" id="KW-1185">Reference proteome</keyword>
<gene>
    <name evidence="4" type="ORF">ACFPET_14845</name>
</gene>
<dbReference type="EMBL" id="JBHSDK010000021">
    <property type="protein sequence ID" value="MFC4336478.1"/>
    <property type="molecule type" value="Genomic_DNA"/>
</dbReference>
<dbReference type="InterPro" id="IPR006626">
    <property type="entry name" value="PbH1"/>
</dbReference>
<evidence type="ECO:0000256" key="2">
    <source>
        <dbReference type="SAM" id="MobiDB-lite"/>
    </source>
</evidence>
<reference evidence="5" key="1">
    <citation type="journal article" date="2019" name="Int. J. Syst. Evol. Microbiol.">
        <title>The Global Catalogue of Microorganisms (GCM) 10K type strain sequencing project: providing services to taxonomists for standard genome sequencing and annotation.</title>
        <authorList>
            <consortium name="The Broad Institute Genomics Platform"/>
            <consortium name="The Broad Institute Genome Sequencing Center for Infectious Disease"/>
            <person name="Wu L."/>
            <person name="Ma J."/>
        </authorList>
    </citation>
    <scope>NUCLEOTIDE SEQUENCE [LARGE SCALE GENOMIC DNA]</scope>
    <source>
        <strain evidence="5">IBRC-M 10908</strain>
    </source>
</reference>
<accession>A0ABV8U069</accession>
<keyword evidence="1" id="KW-0677">Repeat</keyword>
<dbReference type="Proteomes" id="UP001595823">
    <property type="component" value="Unassembled WGS sequence"/>
</dbReference>
<name>A0ABV8U069_9ACTN</name>
<dbReference type="Pfam" id="PF13229">
    <property type="entry name" value="Beta_helix"/>
    <property type="match status" value="2"/>
</dbReference>
<proteinExistence type="predicted"/>
<protein>
    <submittedName>
        <fullName evidence="4">Nitrous oxide reductase family maturation protein NosD</fullName>
    </submittedName>
</protein>